<dbReference type="SUPFAM" id="SSF46894">
    <property type="entry name" value="C-terminal effector domain of the bipartite response regulators"/>
    <property type="match status" value="1"/>
</dbReference>
<evidence type="ECO:0000313" key="9">
    <source>
        <dbReference type="Proteomes" id="UP000539313"/>
    </source>
</evidence>
<accession>A0A7W3N146</accession>
<dbReference type="PANTHER" id="PTHR35807">
    <property type="entry name" value="TRANSCRIPTIONAL REGULATOR REDD-RELATED"/>
    <property type="match status" value="1"/>
</dbReference>
<dbReference type="InterPro" id="IPR005158">
    <property type="entry name" value="BTAD"/>
</dbReference>
<feature type="region of interest" description="Disordered" evidence="6">
    <location>
        <begin position="640"/>
        <end position="715"/>
    </location>
</feature>
<dbReference type="FunFam" id="1.25.40.10:FF:000222">
    <property type="entry name" value="SARP family transcriptional regulator"/>
    <property type="match status" value="1"/>
</dbReference>
<name>A0A7W3N146_9ACTN</name>
<dbReference type="InterPro" id="IPR016032">
    <property type="entry name" value="Sig_transdc_resp-reg_C-effctor"/>
</dbReference>
<dbReference type="SMART" id="SM00862">
    <property type="entry name" value="Trans_reg_C"/>
    <property type="match status" value="1"/>
</dbReference>
<keyword evidence="3 5" id="KW-0238">DNA-binding</keyword>
<evidence type="ECO:0000256" key="4">
    <source>
        <dbReference type="ARBA" id="ARBA00023163"/>
    </source>
</evidence>
<dbReference type="Gene3D" id="3.40.50.300">
    <property type="entry name" value="P-loop containing nucleotide triphosphate hydrolases"/>
    <property type="match status" value="1"/>
</dbReference>
<dbReference type="Pfam" id="PF03704">
    <property type="entry name" value="BTAD"/>
    <property type="match status" value="1"/>
</dbReference>
<dbReference type="RefSeq" id="WP_182706700.1">
    <property type="nucleotide sequence ID" value="NZ_JACJII010000001.1"/>
</dbReference>
<dbReference type="CDD" id="cd15831">
    <property type="entry name" value="BTAD"/>
    <property type="match status" value="1"/>
</dbReference>
<dbReference type="SUPFAM" id="SSF52540">
    <property type="entry name" value="P-loop containing nucleoside triphosphate hydrolases"/>
    <property type="match status" value="1"/>
</dbReference>
<dbReference type="InterPro" id="IPR051677">
    <property type="entry name" value="AfsR-DnrI-RedD_regulator"/>
</dbReference>
<dbReference type="InterPro" id="IPR036388">
    <property type="entry name" value="WH-like_DNA-bd_sf"/>
</dbReference>
<dbReference type="SUPFAM" id="SSF48452">
    <property type="entry name" value="TPR-like"/>
    <property type="match status" value="1"/>
</dbReference>
<dbReference type="InterPro" id="IPR001867">
    <property type="entry name" value="OmpR/PhoB-type_DNA-bd"/>
</dbReference>
<feature type="domain" description="OmpR/PhoB-type" evidence="7">
    <location>
        <begin position="1"/>
        <end position="93"/>
    </location>
</feature>
<evidence type="ECO:0000256" key="6">
    <source>
        <dbReference type="SAM" id="MobiDB-lite"/>
    </source>
</evidence>
<dbReference type="GO" id="GO:0000160">
    <property type="term" value="P:phosphorelay signal transduction system"/>
    <property type="evidence" value="ECO:0007669"/>
    <property type="project" value="InterPro"/>
</dbReference>
<feature type="DNA-binding region" description="OmpR/PhoB-type" evidence="5">
    <location>
        <begin position="1"/>
        <end position="93"/>
    </location>
</feature>
<dbReference type="InterPro" id="IPR027417">
    <property type="entry name" value="P-loop_NTPase"/>
</dbReference>
<protein>
    <submittedName>
        <fullName evidence="8">DNA-binding SARP family transcriptional activator</fullName>
    </submittedName>
</protein>
<reference evidence="8 9" key="1">
    <citation type="submission" date="2020-08" db="EMBL/GenBank/DDBJ databases">
        <title>Sequencing the genomes of 1000 actinobacteria strains.</title>
        <authorList>
            <person name="Klenk H.-P."/>
        </authorList>
    </citation>
    <scope>NUCLEOTIDE SEQUENCE [LARGE SCALE GENOMIC DNA]</scope>
    <source>
        <strain evidence="8 9">DSM 45823</strain>
    </source>
</reference>
<comment type="similarity">
    <text evidence="1">Belongs to the AfsR/DnrI/RedD regulatory family.</text>
</comment>
<evidence type="ECO:0000256" key="2">
    <source>
        <dbReference type="ARBA" id="ARBA00023015"/>
    </source>
</evidence>
<dbReference type="InterPro" id="IPR002182">
    <property type="entry name" value="NB-ARC"/>
</dbReference>
<feature type="compositionally biased region" description="Basic and acidic residues" evidence="6">
    <location>
        <begin position="280"/>
        <end position="290"/>
    </location>
</feature>
<dbReference type="Gene3D" id="1.25.40.10">
    <property type="entry name" value="Tetratricopeptide repeat domain"/>
    <property type="match status" value="1"/>
</dbReference>
<dbReference type="Pfam" id="PF00486">
    <property type="entry name" value="Trans_reg_C"/>
    <property type="match status" value="1"/>
</dbReference>
<dbReference type="GO" id="GO:0006355">
    <property type="term" value="P:regulation of DNA-templated transcription"/>
    <property type="evidence" value="ECO:0007669"/>
    <property type="project" value="InterPro"/>
</dbReference>
<dbReference type="Proteomes" id="UP000539313">
    <property type="component" value="Unassembled WGS sequence"/>
</dbReference>
<proteinExistence type="inferred from homology"/>
<keyword evidence="4" id="KW-0804">Transcription</keyword>
<gene>
    <name evidence="8" type="ORF">HNR21_004424</name>
</gene>
<dbReference type="SMART" id="SM01043">
    <property type="entry name" value="BTAD"/>
    <property type="match status" value="1"/>
</dbReference>
<feature type="compositionally biased region" description="Basic and acidic residues" evidence="6">
    <location>
        <begin position="692"/>
        <end position="705"/>
    </location>
</feature>
<evidence type="ECO:0000256" key="1">
    <source>
        <dbReference type="ARBA" id="ARBA00005820"/>
    </source>
</evidence>
<dbReference type="GO" id="GO:0003677">
    <property type="term" value="F:DNA binding"/>
    <property type="evidence" value="ECO:0007669"/>
    <property type="project" value="UniProtKB-UniRule"/>
</dbReference>
<dbReference type="PRINTS" id="PR00364">
    <property type="entry name" value="DISEASERSIST"/>
</dbReference>
<evidence type="ECO:0000256" key="3">
    <source>
        <dbReference type="ARBA" id="ARBA00023125"/>
    </source>
</evidence>
<dbReference type="GO" id="GO:0043531">
    <property type="term" value="F:ADP binding"/>
    <property type="evidence" value="ECO:0007669"/>
    <property type="project" value="InterPro"/>
</dbReference>
<dbReference type="Pfam" id="PF00931">
    <property type="entry name" value="NB-ARC"/>
    <property type="match status" value="1"/>
</dbReference>
<dbReference type="Gene3D" id="1.10.10.10">
    <property type="entry name" value="Winged helix-like DNA-binding domain superfamily/Winged helix DNA-binding domain"/>
    <property type="match status" value="1"/>
</dbReference>
<feature type="region of interest" description="Disordered" evidence="6">
    <location>
        <begin position="259"/>
        <end position="317"/>
    </location>
</feature>
<keyword evidence="2" id="KW-0805">Transcription regulation</keyword>
<organism evidence="8 9">
    <name type="scientific">Thermomonospora cellulosilytica</name>
    <dbReference type="NCBI Taxonomy" id="1411118"/>
    <lineage>
        <taxon>Bacteria</taxon>
        <taxon>Bacillati</taxon>
        <taxon>Actinomycetota</taxon>
        <taxon>Actinomycetes</taxon>
        <taxon>Streptosporangiales</taxon>
        <taxon>Thermomonosporaceae</taxon>
        <taxon>Thermomonospora</taxon>
    </lineage>
</organism>
<keyword evidence="9" id="KW-1185">Reference proteome</keyword>
<dbReference type="PROSITE" id="PS51755">
    <property type="entry name" value="OMPR_PHOB"/>
    <property type="match status" value="1"/>
</dbReference>
<evidence type="ECO:0000256" key="5">
    <source>
        <dbReference type="PROSITE-ProRule" id="PRU01091"/>
    </source>
</evidence>
<dbReference type="PANTHER" id="PTHR35807:SF1">
    <property type="entry name" value="TRANSCRIPTIONAL REGULATOR REDD"/>
    <property type="match status" value="1"/>
</dbReference>
<evidence type="ECO:0000313" key="8">
    <source>
        <dbReference type="EMBL" id="MBA9005542.1"/>
    </source>
</evidence>
<dbReference type="EMBL" id="JACJII010000001">
    <property type="protein sequence ID" value="MBA9005542.1"/>
    <property type="molecule type" value="Genomic_DNA"/>
</dbReference>
<comment type="caution">
    <text evidence="8">The sequence shown here is derived from an EMBL/GenBank/DDBJ whole genome shotgun (WGS) entry which is preliminary data.</text>
</comment>
<dbReference type="AlphaFoldDB" id="A0A7W3N146"/>
<evidence type="ECO:0000259" key="7">
    <source>
        <dbReference type="PROSITE" id="PS51755"/>
    </source>
</evidence>
<sequence length="715" mass="78351">MRFRVLGPLEVIGPEGDRTPSAPKVREVLALLLLHQGHIVRSRTLIDELWGENPPPSALATLQTYIYKLRKVLAADPSNETLRTKAYGYVMTVSPEDLDHCRFERLLEEGQAAFDGGEPERASRILGQALALWRGPALADVDTGPILSAEVTRLEERRLRALEVRIDADLQLGRHQELISELKTLTTAHPLHEVFHAKLMLALQGAGRRYEALDVYRRLRDTLVENLGLEPSASLVKLHQSLLSSDWTPEPPMRRTAVMTAPREHQPAEPDAAARSLPPGERRPREESRPEPQAPHAGGVSSLTRVPPAQLPPDIEDFTGREDILDRLSRHLLAEDDRDSVRVASIVGMAGVGKTALAVRLAHRISRHFPDGQLYADLGGMTDRPASPADVLQQFLRAAGFPAEEIPASVDERAKQFRTWAAGRRLLVVLDDAVSSAEVTRLLPGSPGCAVIVTGRGHGLPSSCTVALDVLSFEQAMELLGRIVGQWRVQMERATAARIVTMCGMLPLALRVAGMRLAARPSWPLEKFAEELADPTTRLNALRIGDLDLRAAYDATYRRIGDREKSIFQLLALLPTGAFSADQAATLLGCDRAAAEAVLGRLVESHLLRVVRQTPDGPLYYEFPELSRIYARERLEQLISGHSTGPSAGPGPYRPQVPAAGPDGRGRNGVAPHPVIPLSPVLDRPRPLVSVERCDGEPERSRERQATPVAARPQG</sequence>
<dbReference type="InterPro" id="IPR011990">
    <property type="entry name" value="TPR-like_helical_dom_sf"/>
</dbReference>